<dbReference type="InterPro" id="IPR013087">
    <property type="entry name" value="Znf_C2H2_type"/>
</dbReference>
<dbReference type="PROSITE" id="PS00028">
    <property type="entry name" value="ZINC_FINGER_C2H2_1"/>
    <property type="match status" value="1"/>
</dbReference>
<dbReference type="GO" id="GO:0008270">
    <property type="term" value="F:zinc ion binding"/>
    <property type="evidence" value="ECO:0007669"/>
    <property type="project" value="UniProtKB-KW"/>
</dbReference>
<evidence type="ECO:0000313" key="11">
    <source>
        <dbReference type="EMBL" id="THG09021.1"/>
    </source>
</evidence>
<gene>
    <name evidence="11" type="ORF">TEA_026926</name>
</gene>
<keyword evidence="12" id="KW-1185">Reference proteome</keyword>
<evidence type="ECO:0000256" key="6">
    <source>
        <dbReference type="ARBA" id="ARBA00023163"/>
    </source>
</evidence>
<evidence type="ECO:0000313" key="12">
    <source>
        <dbReference type="Proteomes" id="UP000306102"/>
    </source>
</evidence>
<evidence type="ECO:0000256" key="4">
    <source>
        <dbReference type="ARBA" id="ARBA00022833"/>
    </source>
</evidence>
<organism evidence="11 12">
    <name type="scientific">Camellia sinensis var. sinensis</name>
    <name type="common">China tea</name>
    <dbReference type="NCBI Taxonomy" id="542762"/>
    <lineage>
        <taxon>Eukaryota</taxon>
        <taxon>Viridiplantae</taxon>
        <taxon>Streptophyta</taxon>
        <taxon>Embryophyta</taxon>
        <taxon>Tracheophyta</taxon>
        <taxon>Spermatophyta</taxon>
        <taxon>Magnoliopsida</taxon>
        <taxon>eudicotyledons</taxon>
        <taxon>Gunneridae</taxon>
        <taxon>Pentapetalae</taxon>
        <taxon>asterids</taxon>
        <taxon>Ericales</taxon>
        <taxon>Theaceae</taxon>
        <taxon>Camellia</taxon>
    </lineage>
</organism>
<dbReference type="Proteomes" id="UP000306102">
    <property type="component" value="Unassembled WGS sequence"/>
</dbReference>
<evidence type="ECO:0000256" key="9">
    <source>
        <dbReference type="SAM" id="MobiDB-lite"/>
    </source>
</evidence>
<comment type="caution">
    <text evidence="11">The sequence shown here is derived from an EMBL/GenBank/DDBJ whole genome shotgun (WGS) entry which is preliminary data.</text>
</comment>
<keyword evidence="7" id="KW-0539">Nucleus</keyword>
<keyword evidence="2" id="KW-0479">Metal-binding</keyword>
<feature type="domain" description="C2H2-type" evidence="10">
    <location>
        <begin position="50"/>
        <end position="77"/>
    </location>
</feature>
<feature type="region of interest" description="Disordered" evidence="9">
    <location>
        <begin position="214"/>
        <end position="233"/>
    </location>
</feature>
<dbReference type="EMBL" id="SDRB02008801">
    <property type="protein sequence ID" value="THG09021.1"/>
    <property type="molecule type" value="Genomic_DNA"/>
</dbReference>
<dbReference type="PANTHER" id="PTHR45801">
    <property type="entry name" value="OS07G0101800 PROTEIN"/>
    <property type="match status" value="1"/>
</dbReference>
<evidence type="ECO:0000256" key="1">
    <source>
        <dbReference type="ARBA" id="ARBA00004123"/>
    </source>
</evidence>
<feature type="compositionally biased region" description="Basic and acidic residues" evidence="9">
    <location>
        <begin position="220"/>
        <end position="233"/>
    </location>
</feature>
<keyword evidence="3 8" id="KW-0863">Zinc-finger</keyword>
<dbReference type="PANTHER" id="PTHR45801:SF94">
    <property type="entry name" value="ZINC FINGER PROTEIN 10"/>
    <property type="match status" value="1"/>
</dbReference>
<name>A0A4S4DZV3_CAMSN</name>
<dbReference type="Pfam" id="PF13912">
    <property type="entry name" value="zf-C2H2_6"/>
    <property type="match status" value="1"/>
</dbReference>
<proteinExistence type="predicted"/>
<dbReference type="InterPro" id="IPR036236">
    <property type="entry name" value="Znf_C2H2_sf"/>
</dbReference>
<dbReference type="SMART" id="SM00355">
    <property type="entry name" value="ZnF_C2H2"/>
    <property type="match status" value="1"/>
</dbReference>
<evidence type="ECO:0000259" key="10">
    <source>
        <dbReference type="PROSITE" id="PS50157"/>
    </source>
</evidence>
<accession>A0A4S4DZV3</accession>
<comment type="subcellular location">
    <subcellularLocation>
        <location evidence="1">Nucleus</location>
    </subcellularLocation>
</comment>
<evidence type="ECO:0000256" key="5">
    <source>
        <dbReference type="ARBA" id="ARBA00023015"/>
    </source>
</evidence>
<evidence type="ECO:0000256" key="2">
    <source>
        <dbReference type="ARBA" id="ARBA00022723"/>
    </source>
</evidence>
<evidence type="ECO:0000256" key="8">
    <source>
        <dbReference type="PROSITE-ProRule" id="PRU00042"/>
    </source>
</evidence>
<keyword evidence="4" id="KW-0862">Zinc</keyword>
<dbReference type="GO" id="GO:0005634">
    <property type="term" value="C:nucleus"/>
    <property type="evidence" value="ECO:0007669"/>
    <property type="project" value="UniProtKB-SubCell"/>
</dbReference>
<evidence type="ECO:0000256" key="7">
    <source>
        <dbReference type="ARBA" id="ARBA00023242"/>
    </source>
</evidence>
<dbReference type="PROSITE" id="PS50157">
    <property type="entry name" value="ZINC_FINGER_C2H2_2"/>
    <property type="match status" value="1"/>
</dbReference>
<sequence length="280" mass="31768">MEQARYWMLSKPKHSLSSHLQACGDSWEEQAFAEDAAGPLGGCIWPPRSYTCSFCRREFKSAQALGGHMNVHRRDRARLKQSPSPLNENLHQHHHQNHHNHILNPCTSLDVQYPSQICTVVYNPNPNSDHVVFASPPLAQENPNEKTFLPLFSSPILGDHHKKSSIFAPPSWSNLVADRYFDVSDPNNEERNRSKEAYFTSDLSVSLNLIVRRTRSSSSESKEEEAVSCKRQRIDPTRLPSFLKSNSTDTQHLKSEVLSSSSSIEDIDLELRLGDRPEVK</sequence>
<reference evidence="11 12" key="1">
    <citation type="journal article" date="2018" name="Proc. Natl. Acad. Sci. U.S.A.">
        <title>Draft genome sequence of Camellia sinensis var. sinensis provides insights into the evolution of the tea genome and tea quality.</title>
        <authorList>
            <person name="Wei C."/>
            <person name="Yang H."/>
            <person name="Wang S."/>
            <person name="Zhao J."/>
            <person name="Liu C."/>
            <person name="Gao L."/>
            <person name="Xia E."/>
            <person name="Lu Y."/>
            <person name="Tai Y."/>
            <person name="She G."/>
            <person name="Sun J."/>
            <person name="Cao H."/>
            <person name="Tong W."/>
            <person name="Gao Q."/>
            <person name="Li Y."/>
            <person name="Deng W."/>
            <person name="Jiang X."/>
            <person name="Wang W."/>
            <person name="Chen Q."/>
            <person name="Zhang S."/>
            <person name="Li H."/>
            <person name="Wu J."/>
            <person name="Wang P."/>
            <person name="Li P."/>
            <person name="Shi C."/>
            <person name="Zheng F."/>
            <person name="Jian J."/>
            <person name="Huang B."/>
            <person name="Shan D."/>
            <person name="Shi M."/>
            <person name="Fang C."/>
            <person name="Yue Y."/>
            <person name="Li F."/>
            <person name="Li D."/>
            <person name="Wei S."/>
            <person name="Han B."/>
            <person name="Jiang C."/>
            <person name="Yin Y."/>
            <person name="Xia T."/>
            <person name="Zhang Z."/>
            <person name="Bennetzen J.L."/>
            <person name="Zhao S."/>
            <person name="Wan X."/>
        </authorList>
    </citation>
    <scope>NUCLEOTIDE SEQUENCE [LARGE SCALE GENOMIC DNA]</scope>
    <source>
        <strain evidence="12">cv. Shuchazao</strain>
        <tissue evidence="11">Leaf</tissue>
    </source>
</reference>
<dbReference type="AlphaFoldDB" id="A0A4S4DZV3"/>
<feature type="region of interest" description="Disordered" evidence="9">
    <location>
        <begin position="238"/>
        <end position="262"/>
    </location>
</feature>
<keyword evidence="5" id="KW-0805">Transcription regulation</keyword>
<dbReference type="InterPro" id="IPR052426">
    <property type="entry name" value="Plant_dev_regulator"/>
</dbReference>
<protein>
    <recommendedName>
        <fullName evidence="10">C2H2-type domain-containing protein</fullName>
    </recommendedName>
</protein>
<evidence type="ECO:0000256" key="3">
    <source>
        <dbReference type="ARBA" id="ARBA00022771"/>
    </source>
</evidence>
<dbReference type="SUPFAM" id="SSF57667">
    <property type="entry name" value="beta-beta-alpha zinc fingers"/>
    <property type="match status" value="1"/>
</dbReference>
<keyword evidence="6" id="KW-0804">Transcription</keyword>